<organism evidence="6 7">
    <name type="scientific">Mangrovactinospora gilvigrisea</name>
    <dbReference type="NCBI Taxonomy" id="1428644"/>
    <lineage>
        <taxon>Bacteria</taxon>
        <taxon>Bacillati</taxon>
        <taxon>Actinomycetota</taxon>
        <taxon>Actinomycetes</taxon>
        <taxon>Kitasatosporales</taxon>
        <taxon>Streptomycetaceae</taxon>
        <taxon>Mangrovactinospora</taxon>
    </lineage>
</organism>
<evidence type="ECO:0000256" key="1">
    <source>
        <dbReference type="ARBA" id="ARBA00006295"/>
    </source>
</evidence>
<dbReference type="Gene3D" id="1.10.10.2830">
    <property type="match status" value="1"/>
</dbReference>
<dbReference type="Proteomes" id="UP000243342">
    <property type="component" value="Unassembled WGS sequence"/>
</dbReference>
<reference evidence="6 7" key="1">
    <citation type="submission" date="2016-10" db="EMBL/GenBank/DDBJ databases">
        <title>Genome sequence of Streptomyces gilvigriseus MUSC 26.</title>
        <authorList>
            <person name="Lee L.-H."/>
            <person name="Ser H.-L."/>
        </authorList>
    </citation>
    <scope>NUCLEOTIDE SEQUENCE [LARGE SCALE GENOMIC DNA]</scope>
    <source>
        <strain evidence="6 7">MUSC 26</strain>
    </source>
</reference>
<dbReference type="GO" id="GO:0003677">
    <property type="term" value="F:DNA binding"/>
    <property type="evidence" value="ECO:0007669"/>
    <property type="project" value="UniProtKB-KW"/>
</dbReference>
<dbReference type="EMBL" id="MLCF01000059">
    <property type="protein sequence ID" value="OIV37234.1"/>
    <property type="molecule type" value="Genomic_DNA"/>
</dbReference>
<keyword evidence="2" id="KW-0159">Chromosome partition</keyword>
<dbReference type="InterPro" id="IPR036086">
    <property type="entry name" value="ParB/Sulfiredoxin_sf"/>
</dbReference>
<dbReference type="STRING" id="1428644.BIV57_11990"/>
<dbReference type="GO" id="GO:0007059">
    <property type="term" value="P:chromosome segregation"/>
    <property type="evidence" value="ECO:0007669"/>
    <property type="project" value="UniProtKB-KW"/>
</dbReference>
<dbReference type="InterPro" id="IPR057240">
    <property type="entry name" value="ParB_dimer_C"/>
</dbReference>
<comment type="caution">
    <text evidence="6">The sequence shown here is derived from an EMBL/GenBank/DDBJ whole genome shotgun (WGS) entry which is preliminary data.</text>
</comment>
<dbReference type="PANTHER" id="PTHR33375">
    <property type="entry name" value="CHROMOSOME-PARTITIONING PROTEIN PARB-RELATED"/>
    <property type="match status" value="1"/>
</dbReference>
<evidence type="ECO:0000259" key="5">
    <source>
        <dbReference type="SMART" id="SM00470"/>
    </source>
</evidence>
<feature type="domain" description="ParB-like N-terminal" evidence="5">
    <location>
        <begin position="89"/>
        <end position="179"/>
    </location>
</feature>
<dbReference type="NCBIfam" id="TIGR00180">
    <property type="entry name" value="parB_part"/>
    <property type="match status" value="1"/>
</dbReference>
<dbReference type="InterPro" id="IPR003115">
    <property type="entry name" value="ParB_N"/>
</dbReference>
<dbReference type="AlphaFoldDB" id="A0A1J7CC40"/>
<dbReference type="GO" id="GO:0045881">
    <property type="term" value="P:positive regulation of sporulation resulting in formation of a cellular spore"/>
    <property type="evidence" value="ECO:0007669"/>
    <property type="project" value="TreeGrafter"/>
</dbReference>
<evidence type="ECO:0000313" key="7">
    <source>
        <dbReference type="Proteomes" id="UP000243342"/>
    </source>
</evidence>
<dbReference type="CDD" id="cd16393">
    <property type="entry name" value="SPO0J_N"/>
    <property type="match status" value="1"/>
</dbReference>
<dbReference type="FunFam" id="1.10.10.2830:FF:000001">
    <property type="entry name" value="Chromosome partitioning protein ParB"/>
    <property type="match status" value="1"/>
</dbReference>
<dbReference type="FunFam" id="3.90.1530.30:FF:000001">
    <property type="entry name" value="Chromosome partitioning protein ParB"/>
    <property type="match status" value="1"/>
</dbReference>
<evidence type="ECO:0000256" key="3">
    <source>
        <dbReference type="ARBA" id="ARBA00023125"/>
    </source>
</evidence>
<keyword evidence="3" id="KW-0238">DNA-binding</keyword>
<sequence length="366" mass="39888">MKERRRGLGRGLGALIPSAPPATAEESGKPGEGVSVLEGERGLAAAKVVALAEVPGPSEAPIADAVSRETASARPGPPEAESVAGAYFAEVPATAIHPNPRQPREVFDEDQLAELVASIKEVGLLQPIVVRRTGPERYELIMGERRWRACREAGLERIPAIVRATEDERLLLDALLENLHRAELNPLEEAAAYDQLLRDFSCTHEELADRIGRSRSQVSNTLRLLKLSARQQQRVAAGVLSAGHARALLGLDDPDEQDALAQRIVNEQLSVREVEEIIRERADGTASAVRSKRPRAGRRLAPELDELSTRLSDRFETRVKVDLGQKKGKITVEFASLDDLERILSSMAPGEGRVLARSTDEEDAES</sequence>
<dbReference type="GO" id="GO:0005694">
    <property type="term" value="C:chromosome"/>
    <property type="evidence" value="ECO:0007669"/>
    <property type="project" value="TreeGrafter"/>
</dbReference>
<dbReference type="SMART" id="SM00470">
    <property type="entry name" value="ParB"/>
    <property type="match status" value="1"/>
</dbReference>
<dbReference type="SUPFAM" id="SSF109709">
    <property type="entry name" value="KorB DNA-binding domain-like"/>
    <property type="match status" value="1"/>
</dbReference>
<accession>A0A1J7CC40</accession>
<dbReference type="Gene3D" id="3.90.1530.30">
    <property type="match status" value="1"/>
</dbReference>
<dbReference type="OrthoDB" id="9802051at2"/>
<feature type="region of interest" description="Disordered" evidence="4">
    <location>
        <begin position="1"/>
        <end position="37"/>
    </location>
</feature>
<dbReference type="RefSeq" id="WP_071656786.1">
    <property type="nucleotide sequence ID" value="NZ_MLCF01000059.1"/>
</dbReference>
<dbReference type="Pfam" id="PF23552">
    <property type="entry name" value="ParB_C"/>
    <property type="match status" value="1"/>
</dbReference>
<proteinExistence type="inferred from homology"/>
<evidence type="ECO:0000256" key="4">
    <source>
        <dbReference type="SAM" id="MobiDB-lite"/>
    </source>
</evidence>
<protein>
    <submittedName>
        <fullName evidence="6">Chromosome partitioning protein ParB</fullName>
    </submittedName>
</protein>
<dbReference type="Pfam" id="PF17762">
    <property type="entry name" value="HTH_ParB"/>
    <property type="match status" value="1"/>
</dbReference>
<dbReference type="InterPro" id="IPR041468">
    <property type="entry name" value="HTH_ParB/Spo0J"/>
</dbReference>
<dbReference type="InterPro" id="IPR004437">
    <property type="entry name" value="ParB/RepB/Spo0J"/>
</dbReference>
<feature type="region of interest" description="Disordered" evidence="4">
    <location>
        <begin position="59"/>
        <end position="80"/>
    </location>
</feature>
<evidence type="ECO:0000256" key="2">
    <source>
        <dbReference type="ARBA" id="ARBA00022829"/>
    </source>
</evidence>
<name>A0A1J7CC40_9ACTN</name>
<dbReference type="PANTHER" id="PTHR33375:SF1">
    <property type="entry name" value="CHROMOSOME-PARTITIONING PROTEIN PARB-RELATED"/>
    <property type="match status" value="1"/>
</dbReference>
<dbReference type="Pfam" id="PF02195">
    <property type="entry name" value="ParB_N"/>
    <property type="match status" value="1"/>
</dbReference>
<comment type="similarity">
    <text evidence="1">Belongs to the ParB family.</text>
</comment>
<evidence type="ECO:0000313" key="6">
    <source>
        <dbReference type="EMBL" id="OIV37234.1"/>
    </source>
</evidence>
<keyword evidence="7" id="KW-1185">Reference proteome</keyword>
<dbReference type="SUPFAM" id="SSF110849">
    <property type="entry name" value="ParB/Sulfiredoxin"/>
    <property type="match status" value="1"/>
</dbReference>
<gene>
    <name evidence="6" type="ORF">BIV57_11990</name>
</gene>
<dbReference type="InterPro" id="IPR050336">
    <property type="entry name" value="Chromosome_partition/occlusion"/>
</dbReference>